<accession>A0A7H2BJD8</accession>
<dbReference type="Proteomes" id="UP000516421">
    <property type="component" value="Chromosome"/>
</dbReference>
<proteinExistence type="predicted"/>
<protein>
    <submittedName>
        <fullName evidence="1">Polyketide cyclase</fullName>
    </submittedName>
</protein>
<dbReference type="AlphaFoldDB" id="A0A7H2BJD8"/>
<gene>
    <name evidence="1" type="ORF">IDM48_10615</name>
</gene>
<dbReference type="EMBL" id="CP061538">
    <property type="protein sequence ID" value="QNV39784.1"/>
    <property type="molecule type" value="Genomic_DNA"/>
</dbReference>
<dbReference type="InterPro" id="IPR023393">
    <property type="entry name" value="START-like_dom_sf"/>
</dbReference>
<keyword evidence="2" id="KW-1185">Reference proteome</keyword>
<dbReference type="KEGG" id="rama:IDM48_10615"/>
<sequence length="161" mass="17635">MNQPLIKFIDLDPNVIAAETTLRASASDVYALVANPARHAELDGGTTIRGLNKGSDGEFAEGDTFSQNMVLGIPYTLPMKVTRAEKNSGVTWVHPGKHTWSWDITDNHDGTVTVRETFDARGSVIAGIPVYKIYHLLGSFRANRKNIALSLANLHRIFACN</sequence>
<reference evidence="1 2" key="1">
    <citation type="submission" date="2020-09" db="EMBL/GenBank/DDBJ databases">
        <title>Investigation of environmental microbe.</title>
        <authorList>
            <person name="Ou Y."/>
            <person name="Kang Q."/>
        </authorList>
    </citation>
    <scope>NUCLEOTIDE SEQUENCE [LARGE SCALE GENOMIC DNA]</scope>
    <source>
        <strain evidence="1 2">KJZ-9</strain>
    </source>
</reference>
<name>A0A7H2BJD8_9MICC</name>
<evidence type="ECO:0000313" key="1">
    <source>
        <dbReference type="EMBL" id="QNV39784.1"/>
    </source>
</evidence>
<organism evidence="1 2">
    <name type="scientific">Rothia amarae</name>
    <dbReference type="NCBI Taxonomy" id="169480"/>
    <lineage>
        <taxon>Bacteria</taxon>
        <taxon>Bacillati</taxon>
        <taxon>Actinomycetota</taxon>
        <taxon>Actinomycetes</taxon>
        <taxon>Micrococcales</taxon>
        <taxon>Micrococcaceae</taxon>
        <taxon>Rothia</taxon>
    </lineage>
</organism>
<evidence type="ECO:0000313" key="2">
    <source>
        <dbReference type="Proteomes" id="UP000516421"/>
    </source>
</evidence>
<dbReference type="Gene3D" id="3.30.530.20">
    <property type="match status" value="1"/>
</dbReference>
<dbReference type="RefSeq" id="WP_068171915.1">
    <property type="nucleotide sequence ID" value="NZ_CP061538.1"/>
</dbReference>
<dbReference type="SUPFAM" id="SSF55961">
    <property type="entry name" value="Bet v1-like"/>
    <property type="match status" value="1"/>
</dbReference>